<sequence length="280" mass="30644">AWADQSNTGYSVLGLRYAEADLYGFKCDIPPVVKDEHLLWVNYIQRPDGGSDYNGTWGTSNLLRTGNLLFEQAFVSIPEADSRVQGAISFIQNNWVGGTDSQAMYCLMKGLQSYDIDTITVGGNPVDWYDVLADYIIAQQHPDGYWDGLGWNQMLDTVFALLTLEKVSPPPPVDVELDMPACACDVDGYDVEVTYTVERIPSTGTVEVYKDGVLYDTIILTDFSGTESELYNIASDAPGMHTWKAVIDVTTGAGAQAHAEDTGAIKVCETPDVLDIPDQT</sequence>
<reference evidence="1" key="1">
    <citation type="journal article" date="2014" name="Front. Microbiol.">
        <title>High frequency of phylogenetically diverse reductive dehalogenase-homologous genes in deep subseafloor sedimentary metagenomes.</title>
        <authorList>
            <person name="Kawai M."/>
            <person name="Futagami T."/>
            <person name="Toyoda A."/>
            <person name="Takaki Y."/>
            <person name="Nishi S."/>
            <person name="Hori S."/>
            <person name="Arai W."/>
            <person name="Tsubouchi T."/>
            <person name="Morono Y."/>
            <person name="Uchiyama I."/>
            <person name="Ito T."/>
            <person name="Fujiyama A."/>
            <person name="Inagaki F."/>
            <person name="Takami H."/>
        </authorList>
    </citation>
    <scope>NUCLEOTIDE SEQUENCE</scope>
    <source>
        <strain evidence="1">Expedition CK06-06</strain>
    </source>
</reference>
<organism evidence="1">
    <name type="scientific">marine sediment metagenome</name>
    <dbReference type="NCBI Taxonomy" id="412755"/>
    <lineage>
        <taxon>unclassified sequences</taxon>
        <taxon>metagenomes</taxon>
        <taxon>ecological metagenomes</taxon>
    </lineage>
</organism>
<comment type="caution">
    <text evidence="1">The sequence shown here is derived from an EMBL/GenBank/DDBJ whole genome shotgun (WGS) entry which is preliminary data.</text>
</comment>
<dbReference type="InterPro" id="IPR008930">
    <property type="entry name" value="Terpenoid_cyclase/PrenylTrfase"/>
</dbReference>
<protein>
    <submittedName>
        <fullName evidence="1">Uncharacterized protein</fullName>
    </submittedName>
</protein>
<name>X1R3Z4_9ZZZZ</name>
<feature type="non-terminal residue" evidence="1">
    <location>
        <position position="1"/>
    </location>
</feature>
<evidence type="ECO:0000313" key="1">
    <source>
        <dbReference type="EMBL" id="GAI75258.1"/>
    </source>
</evidence>
<dbReference type="SUPFAM" id="SSF48239">
    <property type="entry name" value="Terpenoid cyclases/Protein prenyltransferases"/>
    <property type="match status" value="1"/>
</dbReference>
<feature type="non-terminal residue" evidence="1">
    <location>
        <position position="280"/>
    </location>
</feature>
<accession>X1R3Z4</accession>
<dbReference type="AlphaFoldDB" id="X1R3Z4"/>
<gene>
    <name evidence="1" type="ORF">S12H4_20421</name>
</gene>
<proteinExistence type="predicted"/>
<dbReference type="EMBL" id="BARW01010358">
    <property type="protein sequence ID" value="GAI75258.1"/>
    <property type="molecule type" value="Genomic_DNA"/>
</dbReference>